<sequence length="120" mass="13483">MAATICELRWLSYILKNFDNKAALHIVVNPIFHEWTKHIKLDCYLVGDACKEGFVVPSHIRCSNQLSDMFTKVFSLKVFGSMLSKLGLVSLVLNPLVGLSNFILLLLQPYPPTQLYDAGV</sequence>
<name>A0AAW2Q295_SESRA</name>
<reference evidence="2" key="1">
    <citation type="submission" date="2020-06" db="EMBL/GenBank/DDBJ databases">
        <authorList>
            <person name="Li T."/>
            <person name="Hu X."/>
            <person name="Zhang T."/>
            <person name="Song X."/>
            <person name="Zhang H."/>
            <person name="Dai N."/>
            <person name="Sheng W."/>
            <person name="Hou X."/>
            <person name="Wei L."/>
        </authorList>
    </citation>
    <scope>NUCLEOTIDE SEQUENCE</scope>
    <source>
        <strain evidence="2">G02</strain>
        <tissue evidence="2">Leaf</tissue>
    </source>
</reference>
<evidence type="ECO:0000313" key="2">
    <source>
        <dbReference type="EMBL" id="KAL0361836.1"/>
    </source>
</evidence>
<organism evidence="2">
    <name type="scientific">Sesamum radiatum</name>
    <name type="common">Black benniseed</name>
    <dbReference type="NCBI Taxonomy" id="300843"/>
    <lineage>
        <taxon>Eukaryota</taxon>
        <taxon>Viridiplantae</taxon>
        <taxon>Streptophyta</taxon>
        <taxon>Embryophyta</taxon>
        <taxon>Tracheophyta</taxon>
        <taxon>Spermatophyta</taxon>
        <taxon>Magnoliopsida</taxon>
        <taxon>eudicotyledons</taxon>
        <taxon>Gunneridae</taxon>
        <taxon>Pentapetalae</taxon>
        <taxon>asterids</taxon>
        <taxon>lamiids</taxon>
        <taxon>Lamiales</taxon>
        <taxon>Pedaliaceae</taxon>
        <taxon>Sesamum</taxon>
    </lineage>
</organism>
<keyword evidence="1" id="KW-1133">Transmembrane helix</keyword>
<keyword evidence="1" id="KW-0472">Membrane</keyword>
<gene>
    <name evidence="2" type="ORF">Sradi_3868100</name>
</gene>
<protein>
    <submittedName>
        <fullName evidence="2">Uncharacterized protein</fullName>
    </submittedName>
</protein>
<evidence type="ECO:0000256" key="1">
    <source>
        <dbReference type="SAM" id="Phobius"/>
    </source>
</evidence>
<dbReference type="EMBL" id="JACGWJ010000016">
    <property type="protein sequence ID" value="KAL0361836.1"/>
    <property type="molecule type" value="Genomic_DNA"/>
</dbReference>
<feature type="transmembrane region" description="Helical" evidence="1">
    <location>
        <begin position="86"/>
        <end position="107"/>
    </location>
</feature>
<accession>A0AAW2Q295</accession>
<dbReference type="AlphaFoldDB" id="A0AAW2Q295"/>
<reference evidence="2" key="2">
    <citation type="journal article" date="2024" name="Plant">
        <title>Genomic evolution and insights into agronomic trait innovations of Sesamum species.</title>
        <authorList>
            <person name="Miao H."/>
            <person name="Wang L."/>
            <person name="Qu L."/>
            <person name="Liu H."/>
            <person name="Sun Y."/>
            <person name="Le M."/>
            <person name="Wang Q."/>
            <person name="Wei S."/>
            <person name="Zheng Y."/>
            <person name="Lin W."/>
            <person name="Duan Y."/>
            <person name="Cao H."/>
            <person name="Xiong S."/>
            <person name="Wang X."/>
            <person name="Wei L."/>
            <person name="Li C."/>
            <person name="Ma Q."/>
            <person name="Ju M."/>
            <person name="Zhao R."/>
            <person name="Li G."/>
            <person name="Mu C."/>
            <person name="Tian Q."/>
            <person name="Mei H."/>
            <person name="Zhang T."/>
            <person name="Gao T."/>
            <person name="Zhang H."/>
        </authorList>
    </citation>
    <scope>NUCLEOTIDE SEQUENCE</scope>
    <source>
        <strain evidence="2">G02</strain>
    </source>
</reference>
<proteinExistence type="predicted"/>
<comment type="caution">
    <text evidence="2">The sequence shown here is derived from an EMBL/GenBank/DDBJ whole genome shotgun (WGS) entry which is preliminary data.</text>
</comment>
<keyword evidence="1" id="KW-0812">Transmembrane</keyword>
<dbReference type="CDD" id="cd09272">
    <property type="entry name" value="RNase_HI_RT_Ty1"/>
    <property type="match status" value="1"/>
</dbReference>